<evidence type="ECO:0000256" key="1">
    <source>
        <dbReference type="PIRSR" id="PIRSR605502-1"/>
    </source>
</evidence>
<dbReference type="Proteomes" id="UP000051296">
    <property type="component" value="Unassembled WGS sequence"/>
</dbReference>
<protein>
    <recommendedName>
        <fullName evidence="4">ADP-ribosylglycohydrolase</fullName>
    </recommendedName>
</protein>
<organism evidence="2 3">
    <name type="scientific">Weissella halotolerans DSM 20190</name>
    <dbReference type="NCBI Taxonomy" id="1123500"/>
    <lineage>
        <taxon>Bacteria</taxon>
        <taxon>Bacillati</taxon>
        <taxon>Bacillota</taxon>
        <taxon>Bacilli</taxon>
        <taxon>Lactobacillales</taxon>
        <taxon>Lactobacillaceae</taxon>
        <taxon>Weissella</taxon>
    </lineage>
</organism>
<accession>A0A0R2G249</accession>
<dbReference type="eggNOG" id="COG1397">
    <property type="taxonomic scope" value="Bacteria"/>
</dbReference>
<sequence>MDLPDNALKRTTLGLINADLIVQNMYASGTRDWRADGSLSLATIAALSRSYNLYTIMERFVSWYRRGTFTALGQRQPVGPVTQTAIMRYMKNHDPFSSGVFEGQDQGNAALLRITPMVLYLHAEYGPEFVNNDPAMLSLHQVTGLTHNQPLALMTNGFYAMLVNQLLEGQPLQASFETAISQGYDYYAHHRFFAGHLAAFNRLNLPDFKHTPQKDITASDQALDTLEATIWVAFHSQTYQDALNLTGELSGTPARVLPLVGALSALLFDDPVVIPDDWLGQGGLNQIKRILMVANRVGAFNPVNV</sequence>
<dbReference type="STRING" id="1123500.GCA_000420365_00140"/>
<dbReference type="OrthoDB" id="9798107at2"/>
<evidence type="ECO:0000313" key="2">
    <source>
        <dbReference type="EMBL" id="KRN33558.1"/>
    </source>
</evidence>
<dbReference type="Pfam" id="PF03747">
    <property type="entry name" value="ADP_ribosyl_GH"/>
    <property type="match status" value="1"/>
</dbReference>
<dbReference type="InParanoid" id="A0A0R2G249"/>
<keyword evidence="1" id="KW-0479">Metal-binding</keyword>
<dbReference type="AlphaFoldDB" id="A0A0R2G249"/>
<dbReference type="RefSeq" id="WP_022790942.1">
    <property type="nucleotide sequence ID" value="NZ_ATUU01000001.1"/>
</dbReference>
<comment type="caution">
    <text evidence="2">The sequence shown here is derived from an EMBL/GenBank/DDBJ whole genome shotgun (WGS) entry which is preliminary data.</text>
</comment>
<dbReference type="InterPro" id="IPR005502">
    <property type="entry name" value="Ribosyl_crysJ1"/>
</dbReference>
<proteinExistence type="predicted"/>
<dbReference type="Gene3D" id="1.10.4080.10">
    <property type="entry name" value="ADP-ribosylation/Crystallin J1"/>
    <property type="match status" value="1"/>
</dbReference>
<comment type="cofactor">
    <cofactor evidence="1">
        <name>Mg(2+)</name>
        <dbReference type="ChEBI" id="CHEBI:18420"/>
    </cofactor>
    <text evidence="1">Binds 2 magnesium ions per subunit.</text>
</comment>
<dbReference type="InterPro" id="IPR036705">
    <property type="entry name" value="Ribosyl_crysJ1_sf"/>
</dbReference>
<feature type="binding site" evidence="1">
    <location>
        <position position="36"/>
    </location>
    <ligand>
        <name>Mg(2+)</name>
        <dbReference type="ChEBI" id="CHEBI:18420"/>
        <label>1</label>
    </ligand>
</feature>
<dbReference type="SUPFAM" id="SSF101478">
    <property type="entry name" value="ADP-ribosylglycohydrolase"/>
    <property type="match status" value="1"/>
</dbReference>
<name>A0A0R2G249_9LACO</name>
<reference evidence="2 3" key="1">
    <citation type="journal article" date="2015" name="Genome Announc.">
        <title>Expanding the biotechnology potential of lactobacilli through comparative genomics of 213 strains and associated genera.</title>
        <authorList>
            <person name="Sun Z."/>
            <person name="Harris H.M."/>
            <person name="McCann A."/>
            <person name="Guo C."/>
            <person name="Argimon S."/>
            <person name="Zhang W."/>
            <person name="Yang X."/>
            <person name="Jeffery I.B."/>
            <person name="Cooney J.C."/>
            <person name="Kagawa T.F."/>
            <person name="Liu W."/>
            <person name="Song Y."/>
            <person name="Salvetti E."/>
            <person name="Wrobel A."/>
            <person name="Rasinkangas P."/>
            <person name="Parkhill J."/>
            <person name="Rea M.C."/>
            <person name="O'Sullivan O."/>
            <person name="Ritari J."/>
            <person name="Douillard F.P."/>
            <person name="Paul Ross R."/>
            <person name="Yang R."/>
            <person name="Briner A.E."/>
            <person name="Felis G.E."/>
            <person name="de Vos W.M."/>
            <person name="Barrangou R."/>
            <person name="Klaenhammer T.R."/>
            <person name="Caufield P.W."/>
            <person name="Cui Y."/>
            <person name="Zhang H."/>
            <person name="O'Toole P.W."/>
        </authorList>
    </citation>
    <scope>NUCLEOTIDE SEQUENCE [LARGE SCALE GENOMIC DNA]</scope>
    <source>
        <strain evidence="2 3">DSM 20190</strain>
    </source>
</reference>
<dbReference type="GO" id="GO:0046872">
    <property type="term" value="F:metal ion binding"/>
    <property type="evidence" value="ECO:0007669"/>
    <property type="project" value="UniProtKB-KW"/>
</dbReference>
<evidence type="ECO:0000313" key="3">
    <source>
        <dbReference type="Proteomes" id="UP000051296"/>
    </source>
</evidence>
<keyword evidence="3" id="KW-1185">Reference proteome</keyword>
<keyword evidence="1" id="KW-0460">Magnesium</keyword>
<dbReference type="EMBL" id="JQAX01000001">
    <property type="protein sequence ID" value="KRN33558.1"/>
    <property type="molecule type" value="Genomic_DNA"/>
</dbReference>
<gene>
    <name evidence="2" type="ORF">IV68_GL000364</name>
</gene>
<dbReference type="PATRIC" id="fig|1123500.6.peg.365"/>
<evidence type="ECO:0008006" key="4">
    <source>
        <dbReference type="Google" id="ProtNLM"/>
    </source>
</evidence>